<accession>A0A2P2QRR8</accession>
<evidence type="ECO:0000313" key="1">
    <source>
        <dbReference type="EMBL" id="MBX69601.1"/>
    </source>
</evidence>
<protein>
    <submittedName>
        <fullName evidence="1">Uncharacterized protein</fullName>
    </submittedName>
</protein>
<reference evidence="1" key="1">
    <citation type="submission" date="2018-02" db="EMBL/GenBank/DDBJ databases">
        <title>Rhizophora mucronata_Transcriptome.</title>
        <authorList>
            <person name="Meera S.P."/>
            <person name="Sreeshan A."/>
            <person name="Augustine A."/>
        </authorList>
    </citation>
    <scope>NUCLEOTIDE SEQUENCE</scope>
    <source>
        <tissue evidence="1">Leaf</tissue>
    </source>
</reference>
<organism evidence="1">
    <name type="scientific">Rhizophora mucronata</name>
    <name type="common">Asiatic mangrove</name>
    <dbReference type="NCBI Taxonomy" id="61149"/>
    <lineage>
        <taxon>Eukaryota</taxon>
        <taxon>Viridiplantae</taxon>
        <taxon>Streptophyta</taxon>
        <taxon>Embryophyta</taxon>
        <taxon>Tracheophyta</taxon>
        <taxon>Spermatophyta</taxon>
        <taxon>Magnoliopsida</taxon>
        <taxon>eudicotyledons</taxon>
        <taxon>Gunneridae</taxon>
        <taxon>Pentapetalae</taxon>
        <taxon>rosids</taxon>
        <taxon>fabids</taxon>
        <taxon>Malpighiales</taxon>
        <taxon>Rhizophoraceae</taxon>
        <taxon>Rhizophora</taxon>
    </lineage>
</organism>
<sequence>MVGLVLLLLIIITLLCSVLVMRWV</sequence>
<proteinExistence type="predicted"/>
<name>A0A2P2QRR8_RHIMU</name>
<dbReference type="EMBL" id="GGEC01089117">
    <property type="protein sequence ID" value="MBX69601.1"/>
    <property type="molecule type" value="Transcribed_RNA"/>
</dbReference>
<dbReference type="AlphaFoldDB" id="A0A2P2QRR8"/>